<proteinExistence type="inferred from homology"/>
<comment type="cofactor">
    <cofactor evidence="1">
        <name>FAD</name>
        <dbReference type="ChEBI" id="CHEBI:57692"/>
    </cofactor>
</comment>
<dbReference type="Gene3D" id="3.40.50.360">
    <property type="match status" value="1"/>
</dbReference>
<evidence type="ECO:0000313" key="7">
    <source>
        <dbReference type="Proteomes" id="UP001500298"/>
    </source>
</evidence>
<dbReference type="PANTHER" id="PTHR46305">
    <property type="match status" value="1"/>
</dbReference>
<evidence type="ECO:0000313" key="6">
    <source>
        <dbReference type="EMBL" id="GAA4847520.1"/>
    </source>
</evidence>
<reference evidence="7" key="1">
    <citation type="journal article" date="2019" name="Int. J. Syst. Evol. Microbiol.">
        <title>The Global Catalogue of Microorganisms (GCM) 10K type strain sequencing project: providing services to taxonomists for standard genome sequencing and annotation.</title>
        <authorList>
            <consortium name="The Broad Institute Genomics Platform"/>
            <consortium name="The Broad Institute Genome Sequencing Center for Infectious Disease"/>
            <person name="Wu L."/>
            <person name="Ma J."/>
        </authorList>
    </citation>
    <scope>NUCLEOTIDE SEQUENCE [LARGE SCALE GENOMIC DNA]</scope>
    <source>
        <strain evidence="7">JCM 18326</strain>
    </source>
</reference>
<dbReference type="RefSeq" id="WP_345374221.1">
    <property type="nucleotide sequence ID" value="NZ_BAABJX010000057.1"/>
</dbReference>
<comment type="caution">
    <text evidence="6">The sequence shown here is derived from an EMBL/GenBank/DDBJ whole genome shotgun (WGS) entry which is preliminary data.</text>
</comment>
<organism evidence="6 7">
    <name type="scientific">Algivirga pacifica</name>
    <dbReference type="NCBI Taxonomy" id="1162670"/>
    <lineage>
        <taxon>Bacteria</taxon>
        <taxon>Pseudomonadati</taxon>
        <taxon>Bacteroidota</taxon>
        <taxon>Cytophagia</taxon>
        <taxon>Cytophagales</taxon>
        <taxon>Flammeovirgaceae</taxon>
        <taxon>Algivirga</taxon>
    </lineage>
</organism>
<name>A0ABP9DJ20_9BACT</name>
<evidence type="ECO:0000256" key="1">
    <source>
        <dbReference type="ARBA" id="ARBA00001974"/>
    </source>
</evidence>
<evidence type="ECO:0000256" key="3">
    <source>
        <dbReference type="ARBA" id="ARBA00022827"/>
    </source>
</evidence>
<accession>A0ABP9DJ20</accession>
<feature type="domain" description="Flavodoxin-like fold" evidence="5">
    <location>
        <begin position="2"/>
        <end position="192"/>
    </location>
</feature>
<keyword evidence="2" id="KW-0285">Flavoprotein</keyword>
<dbReference type="Pfam" id="PF02525">
    <property type="entry name" value="Flavodoxin_2"/>
    <property type="match status" value="1"/>
</dbReference>
<dbReference type="InterPro" id="IPR029039">
    <property type="entry name" value="Flavoprotein-like_sf"/>
</dbReference>
<protein>
    <submittedName>
        <fullName evidence="6">NAD(P)H-dependent oxidoreductase</fullName>
    </submittedName>
</protein>
<dbReference type="SUPFAM" id="SSF52218">
    <property type="entry name" value="Flavoproteins"/>
    <property type="match status" value="1"/>
</dbReference>
<dbReference type="InterPro" id="IPR003680">
    <property type="entry name" value="Flavodoxin_fold"/>
</dbReference>
<evidence type="ECO:0000256" key="4">
    <source>
        <dbReference type="ARBA" id="ARBA00037981"/>
    </source>
</evidence>
<gene>
    <name evidence="6" type="ORF">GCM10023331_35290</name>
</gene>
<dbReference type="EMBL" id="BAABJX010000057">
    <property type="protein sequence ID" value="GAA4847520.1"/>
    <property type="molecule type" value="Genomic_DNA"/>
</dbReference>
<evidence type="ECO:0000259" key="5">
    <source>
        <dbReference type="Pfam" id="PF02525"/>
    </source>
</evidence>
<evidence type="ECO:0000256" key="2">
    <source>
        <dbReference type="ARBA" id="ARBA00022630"/>
    </source>
</evidence>
<keyword evidence="7" id="KW-1185">Reference proteome</keyword>
<sequence>MKKVLIINAHQYYPFSEGKWNETLVNKATKLLTAKGYEVKLTTMKDEYDVEEEVSKHEWADVILLQSPINWMGIPWSFKKYMDEVYTTGMMGRLCNGDGRTSEEPKKNYGTGGLLTDSKYMLSLTFNAPAESFENEDEWFFEGKSVDDLMLPMHLNFKFFGMKALPTFSSYDVMKNPTIEEDLVRFEEHIQRYL</sequence>
<dbReference type="Proteomes" id="UP001500298">
    <property type="component" value="Unassembled WGS sequence"/>
</dbReference>
<comment type="similarity">
    <text evidence="4">Belongs to the oxidoreductase MdaB family.</text>
</comment>
<dbReference type="PANTHER" id="PTHR46305:SF3">
    <property type="entry name" value="NADPH:QUINONE OXIDOREDUCTASE MDAB"/>
    <property type="match status" value="1"/>
</dbReference>
<keyword evidence="3" id="KW-0274">FAD</keyword>
<dbReference type="InterPro" id="IPR052397">
    <property type="entry name" value="NADPH-QR_MdaB"/>
</dbReference>